<evidence type="ECO:0000313" key="2">
    <source>
        <dbReference type="Proteomes" id="UP000663827"/>
    </source>
</evidence>
<dbReference type="Proteomes" id="UP000663827">
    <property type="component" value="Unassembled WGS sequence"/>
</dbReference>
<sequence length="438" mass="49915">MDTSHITIPRLEAVLGLLRFPGEYQNFALPPLFGGCIELISSLKPSPFYYEYGYLSFHLMVVALTACLLSYGQCLDPGRDDTTAPSNILQNFWEDCVTVISPGIIPEEWGNTKLIRVPEWPFSPLWTNLHSNSWKPKLNILLNILHNDWKYFLIAIRRTRSLPLSGVMFTLRSLVHGQSKKTDGENSSTQLDALYASTLSVCRLVDSPYPREQELLTSLSNRFMPSYIRPQKKGSVDLEDSRYFMRVYIKFLERGQTPRPIDVPVLLGLVLPLVTPGCEDLLAGMFGGAMKVFWDPVNLAEPDKLSQCFELFLHWFRSNVPELLLRLTLLIQSLGSIHSENSGSTTPSQLLISLTEHFIRLLLLTQGPYLRNRLQSSKTLWNWMRYIQFFAFCPQAESLRKSYQKCALIIGYFSKVVLGNNWLVELSDLQPQAIAVLN</sequence>
<accession>A0A8H3HYU6</accession>
<proteinExistence type="predicted"/>
<evidence type="ECO:0000313" key="1">
    <source>
        <dbReference type="EMBL" id="CAE7149095.1"/>
    </source>
</evidence>
<dbReference type="AlphaFoldDB" id="A0A8H3HYU6"/>
<organism evidence="1 2">
    <name type="scientific">Rhizoctonia solani</name>
    <dbReference type="NCBI Taxonomy" id="456999"/>
    <lineage>
        <taxon>Eukaryota</taxon>
        <taxon>Fungi</taxon>
        <taxon>Dikarya</taxon>
        <taxon>Basidiomycota</taxon>
        <taxon>Agaricomycotina</taxon>
        <taxon>Agaricomycetes</taxon>
        <taxon>Cantharellales</taxon>
        <taxon>Ceratobasidiaceae</taxon>
        <taxon>Rhizoctonia</taxon>
    </lineage>
</organism>
<name>A0A8H3HYU6_9AGAM</name>
<comment type="caution">
    <text evidence="1">The sequence shown here is derived from an EMBL/GenBank/DDBJ whole genome shotgun (WGS) entry which is preliminary data.</text>
</comment>
<protein>
    <submittedName>
        <fullName evidence="1">Uncharacterized protein</fullName>
    </submittedName>
</protein>
<reference evidence="1" key="1">
    <citation type="submission" date="2021-01" db="EMBL/GenBank/DDBJ databases">
        <authorList>
            <person name="Kaushik A."/>
        </authorList>
    </citation>
    <scope>NUCLEOTIDE SEQUENCE</scope>
    <source>
        <strain evidence="1">AG5</strain>
    </source>
</reference>
<dbReference type="EMBL" id="CAJNJQ010001771">
    <property type="protein sequence ID" value="CAE7149095.1"/>
    <property type="molecule type" value="Genomic_DNA"/>
</dbReference>
<gene>
    <name evidence="1" type="ORF">RDB_LOCUS86614</name>
</gene>